<evidence type="ECO:0000313" key="2">
    <source>
        <dbReference type="EMBL" id="EYU25324.1"/>
    </source>
</evidence>
<dbReference type="PROSITE" id="PS50181">
    <property type="entry name" value="FBOX"/>
    <property type="match status" value="1"/>
</dbReference>
<sequence>MSDIPSELVHNILRRVPADSLLRFRTVCKEWRRLMDDPSFIRSHTNNQQYSSATLLIRNSDGTRLHSLSLDSLNYNNDAHQVIDVSPVKTVYRAGVPRAHLLPAASCNGLILLSHSDVKKIWAIWNPLTRQFHKLPKFINTKSCLITTGLGYDSASDDYKVMRVDELLGLRKPVYQTSVYSLKSDTWRIIKDCKCNYYSMKPGVFLNGALHWHYIRRYIITVFVFRTETYELMRHPYGTGPGEPSRMHLDALGGCLVVSYYYTMDRLDVWVMKEYGVHESWVKLFSFRELGSIGFMECLRPIAYFKTKGQFFMQHGEDFFWFDVEKNSAKKVTIRGLPEYFSSQSLPGSLFLLDESCSVAGKSTSEMKRKRNKADAR</sequence>
<dbReference type="AlphaFoldDB" id="A0A022QCG1"/>
<organism evidence="2 3">
    <name type="scientific">Erythranthe guttata</name>
    <name type="common">Yellow monkey flower</name>
    <name type="synonym">Mimulus guttatus</name>
    <dbReference type="NCBI Taxonomy" id="4155"/>
    <lineage>
        <taxon>Eukaryota</taxon>
        <taxon>Viridiplantae</taxon>
        <taxon>Streptophyta</taxon>
        <taxon>Embryophyta</taxon>
        <taxon>Tracheophyta</taxon>
        <taxon>Spermatophyta</taxon>
        <taxon>Magnoliopsida</taxon>
        <taxon>eudicotyledons</taxon>
        <taxon>Gunneridae</taxon>
        <taxon>Pentapetalae</taxon>
        <taxon>asterids</taxon>
        <taxon>lamiids</taxon>
        <taxon>Lamiales</taxon>
        <taxon>Phrymaceae</taxon>
        <taxon>Erythranthe</taxon>
    </lineage>
</organism>
<accession>A0A022QCG1</accession>
<dbReference type="SUPFAM" id="SSF81383">
    <property type="entry name" value="F-box domain"/>
    <property type="match status" value="1"/>
</dbReference>
<evidence type="ECO:0000259" key="1">
    <source>
        <dbReference type="PROSITE" id="PS50181"/>
    </source>
</evidence>
<reference evidence="2 3" key="1">
    <citation type="journal article" date="2013" name="Proc. Natl. Acad. Sci. U.S.A.">
        <title>Fine-scale variation in meiotic recombination in Mimulus inferred from population shotgun sequencing.</title>
        <authorList>
            <person name="Hellsten U."/>
            <person name="Wright K.M."/>
            <person name="Jenkins J."/>
            <person name="Shu S."/>
            <person name="Yuan Y."/>
            <person name="Wessler S.R."/>
            <person name="Schmutz J."/>
            <person name="Willis J.H."/>
            <person name="Rokhsar D.S."/>
        </authorList>
    </citation>
    <scope>NUCLEOTIDE SEQUENCE [LARGE SCALE GENOMIC DNA]</scope>
    <source>
        <strain evidence="3">cv. DUN x IM62</strain>
    </source>
</reference>
<dbReference type="eggNOG" id="ENOG502QVMN">
    <property type="taxonomic scope" value="Eukaryota"/>
</dbReference>
<dbReference type="EMBL" id="KI632003">
    <property type="protein sequence ID" value="EYU25324.1"/>
    <property type="molecule type" value="Genomic_DNA"/>
</dbReference>
<dbReference type="PANTHER" id="PTHR31672:SF13">
    <property type="entry name" value="F-BOX PROTEIN CPR30-LIKE"/>
    <property type="match status" value="1"/>
</dbReference>
<name>A0A022QCG1_ERYGU</name>
<dbReference type="CDD" id="cd22157">
    <property type="entry name" value="F-box_AtFBW1-like"/>
    <property type="match status" value="1"/>
</dbReference>
<dbReference type="Pfam" id="PF00646">
    <property type="entry name" value="F-box"/>
    <property type="match status" value="1"/>
</dbReference>
<dbReference type="PANTHER" id="PTHR31672">
    <property type="entry name" value="BNACNNG10540D PROTEIN"/>
    <property type="match status" value="1"/>
</dbReference>
<proteinExistence type="predicted"/>
<evidence type="ECO:0000313" key="3">
    <source>
        <dbReference type="Proteomes" id="UP000030748"/>
    </source>
</evidence>
<dbReference type="PhylomeDB" id="A0A022QCG1"/>
<dbReference type="NCBIfam" id="TIGR01640">
    <property type="entry name" value="F_box_assoc_1"/>
    <property type="match status" value="1"/>
</dbReference>
<dbReference type="STRING" id="4155.A0A022QCG1"/>
<dbReference type="InterPro" id="IPR001810">
    <property type="entry name" value="F-box_dom"/>
</dbReference>
<protein>
    <recommendedName>
        <fullName evidence="1">F-box domain-containing protein</fullName>
    </recommendedName>
</protein>
<dbReference type="InterPro" id="IPR036047">
    <property type="entry name" value="F-box-like_dom_sf"/>
</dbReference>
<keyword evidence="3" id="KW-1185">Reference proteome</keyword>
<dbReference type="InterPro" id="IPR050796">
    <property type="entry name" value="SCF_F-box_component"/>
</dbReference>
<feature type="domain" description="F-box" evidence="1">
    <location>
        <begin position="1"/>
        <end position="44"/>
    </location>
</feature>
<dbReference type="InterPro" id="IPR017451">
    <property type="entry name" value="F-box-assoc_interact_dom"/>
</dbReference>
<gene>
    <name evidence="2" type="ORF">MIMGU_mgv1a020785mg</name>
</gene>
<dbReference type="Proteomes" id="UP000030748">
    <property type="component" value="Unassembled WGS sequence"/>
</dbReference>
<dbReference type="Gene3D" id="1.20.1280.50">
    <property type="match status" value="1"/>
</dbReference>
<dbReference type="InterPro" id="IPR006527">
    <property type="entry name" value="F-box-assoc_dom_typ1"/>
</dbReference>
<dbReference type="SMART" id="SM00256">
    <property type="entry name" value="FBOX"/>
    <property type="match status" value="1"/>
</dbReference>
<dbReference type="Pfam" id="PF07734">
    <property type="entry name" value="FBA_1"/>
    <property type="match status" value="1"/>
</dbReference>